<dbReference type="Gene3D" id="3.30.70.260">
    <property type="match status" value="1"/>
</dbReference>
<dbReference type="PANTHER" id="PTHR38036">
    <property type="entry name" value="UPF0250 PROTEIN YBED"/>
    <property type="match status" value="1"/>
</dbReference>
<evidence type="ECO:0000313" key="3">
    <source>
        <dbReference type="EMBL" id="TCJ98316.1"/>
    </source>
</evidence>
<dbReference type="GO" id="GO:0005829">
    <property type="term" value="C:cytosol"/>
    <property type="evidence" value="ECO:0007669"/>
    <property type="project" value="TreeGrafter"/>
</dbReference>
<dbReference type="NCBIfam" id="NF003447">
    <property type="entry name" value="PRK04998.1"/>
    <property type="match status" value="1"/>
</dbReference>
<dbReference type="Proteomes" id="UP000294702">
    <property type="component" value="Unassembled WGS sequence"/>
</dbReference>
<reference evidence="3 4" key="1">
    <citation type="submission" date="2019-03" db="EMBL/GenBank/DDBJ databases">
        <title>Genomic Encyclopedia of Type Strains, Phase IV (KMG-IV): sequencing the most valuable type-strain genomes for metagenomic binning, comparative biology and taxonomic classification.</title>
        <authorList>
            <person name="Goeker M."/>
        </authorList>
    </citation>
    <scope>NUCLEOTIDE SEQUENCE [LARGE SCALE GENOMIC DNA]</scope>
    <source>
        <strain evidence="3 4">DSM 15534</strain>
    </source>
</reference>
<proteinExistence type="inferred from homology"/>
<comment type="caution">
    <text evidence="3">The sequence shown here is derived from an EMBL/GenBank/DDBJ whole genome shotgun (WGS) entry which is preliminary data.</text>
</comment>
<dbReference type="OrthoDB" id="9793424at2"/>
<dbReference type="InterPro" id="IPR027471">
    <property type="entry name" value="YbeD-like_sf"/>
</dbReference>
<evidence type="ECO:0000256" key="1">
    <source>
        <dbReference type="ARBA" id="ARBA00008460"/>
    </source>
</evidence>
<evidence type="ECO:0000313" key="4">
    <source>
        <dbReference type="Proteomes" id="UP000294702"/>
    </source>
</evidence>
<comment type="similarity">
    <text evidence="1 2">Belongs to the UPF0250 family.</text>
</comment>
<dbReference type="AlphaFoldDB" id="A0A4R1FSY4"/>
<dbReference type="Pfam" id="PF04359">
    <property type="entry name" value="DUF493"/>
    <property type="match status" value="1"/>
</dbReference>
<dbReference type="InterPro" id="IPR007454">
    <property type="entry name" value="UPF0250_YbeD-like"/>
</dbReference>
<keyword evidence="4" id="KW-1185">Reference proteome</keyword>
<name>A0A4R1FSY4_9PAST</name>
<evidence type="ECO:0000256" key="2">
    <source>
        <dbReference type="HAMAP-Rule" id="MF_00659"/>
    </source>
</evidence>
<dbReference type="PANTHER" id="PTHR38036:SF1">
    <property type="entry name" value="UPF0250 PROTEIN YBED"/>
    <property type="match status" value="1"/>
</dbReference>
<dbReference type="SUPFAM" id="SSF117991">
    <property type="entry name" value="YbeD/HP0495-like"/>
    <property type="match status" value="1"/>
</dbReference>
<dbReference type="EMBL" id="SMFT01000002">
    <property type="protein sequence ID" value="TCJ98316.1"/>
    <property type="molecule type" value="Genomic_DNA"/>
</dbReference>
<protein>
    <recommendedName>
        <fullName evidence="2">UPF0250 protein EV694_0703</fullName>
    </recommendedName>
</protein>
<gene>
    <name evidence="3" type="ORF">EV694_0703</name>
</gene>
<dbReference type="HAMAP" id="MF_00659">
    <property type="entry name" value="UPF0250"/>
    <property type="match status" value="1"/>
</dbReference>
<accession>A0A4R1FSY4</accession>
<sequence length="97" mass="11108">MSKEVNLSELPQASLKELLEFPCDFPYKIMGEAHPELLDNVLEVIQRHAPGDYSPVVKPSRTGKYHSITVTINAKDIEQIEKLYKELGELERVRMVL</sequence>
<organism evidence="3 4">
    <name type="scientific">Volucribacter psittacicida</name>
    <dbReference type="NCBI Taxonomy" id="203482"/>
    <lineage>
        <taxon>Bacteria</taxon>
        <taxon>Pseudomonadati</taxon>
        <taxon>Pseudomonadota</taxon>
        <taxon>Gammaproteobacteria</taxon>
        <taxon>Pasteurellales</taxon>
        <taxon>Pasteurellaceae</taxon>
        <taxon>Volucribacter</taxon>
    </lineage>
</organism>
<dbReference type="RefSeq" id="WP_132689325.1">
    <property type="nucleotide sequence ID" value="NZ_SMFT01000002.1"/>
</dbReference>